<dbReference type="InterPro" id="IPR006638">
    <property type="entry name" value="Elp3/MiaA/NifB-like_rSAM"/>
</dbReference>
<comment type="cofactor">
    <cofactor evidence="1">
        <name>[4Fe-4S] cluster</name>
        <dbReference type="ChEBI" id="CHEBI:49883"/>
    </cofactor>
</comment>
<evidence type="ECO:0000256" key="2">
    <source>
        <dbReference type="ARBA" id="ARBA00022485"/>
    </source>
</evidence>
<keyword evidence="5" id="KW-0408">Iron</keyword>
<accession>A0A0W8E7T8</accession>
<keyword evidence="3" id="KW-0949">S-adenosyl-L-methionine</keyword>
<dbReference type="SFLD" id="SFLDG01385">
    <property type="entry name" value="heme_carboxy_lyase_like"/>
    <property type="match status" value="1"/>
</dbReference>
<keyword evidence="6" id="KW-0411">Iron-sulfur</keyword>
<dbReference type="FunFam" id="3.20.20.70:FF:000188">
    <property type="entry name" value="Mycofactocin radical SAM maturase MftC"/>
    <property type="match status" value="1"/>
</dbReference>
<dbReference type="AlphaFoldDB" id="A0A0W8E7T8"/>
<dbReference type="SFLD" id="SFLDS00029">
    <property type="entry name" value="Radical_SAM"/>
    <property type="match status" value="1"/>
</dbReference>
<dbReference type="PANTHER" id="PTHR11228:SF7">
    <property type="entry name" value="PQQA PEPTIDE CYCLASE"/>
    <property type="match status" value="1"/>
</dbReference>
<keyword evidence="7" id="KW-0456">Lyase</keyword>
<evidence type="ECO:0000256" key="4">
    <source>
        <dbReference type="ARBA" id="ARBA00022723"/>
    </source>
</evidence>
<keyword evidence="4" id="KW-0479">Metal-binding</keyword>
<dbReference type="CDD" id="cd01335">
    <property type="entry name" value="Radical_SAM"/>
    <property type="match status" value="1"/>
</dbReference>
<dbReference type="InterPro" id="IPR013785">
    <property type="entry name" value="Aldolase_TIM"/>
</dbReference>
<dbReference type="SMART" id="SM00729">
    <property type="entry name" value="Elp3"/>
    <property type="match status" value="1"/>
</dbReference>
<reference evidence="9" key="1">
    <citation type="journal article" date="2015" name="Proc. Natl. Acad. Sci. U.S.A.">
        <title>Networks of energetic and metabolic interactions define dynamics in microbial communities.</title>
        <authorList>
            <person name="Embree M."/>
            <person name="Liu J.K."/>
            <person name="Al-Bassam M.M."/>
            <person name="Zengler K."/>
        </authorList>
    </citation>
    <scope>NUCLEOTIDE SEQUENCE</scope>
</reference>
<organism evidence="9">
    <name type="scientific">hydrocarbon metagenome</name>
    <dbReference type="NCBI Taxonomy" id="938273"/>
    <lineage>
        <taxon>unclassified sequences</taxon>
        <taxon>metagenomes</taxon>
        <taxon>ecological metagenomes</taxon>
    </lineage>
</organism>
<dbReference type="PANTHER" id="PTHR11228">
    <property type="entry name" value="RADICAL SAM DOMAIN PROTEIN"/>
    <property type="match status" value="1"/>
</dbReference>
<dbReference type="GO" id="GO:0051539">
    <property type="term" value="F:4 iron, 4 sulfur cluster binding"/>
    <property type="evidence" value="ECO:0007669"/>
    <property type="project" value="UniProtKB-KW"/>
</dbReference>
<dbReference type="InterPro" id="IPR034480">
    <property type="entry name" value="Heme_synthase-like"/>
</dbReference>
<dbReference type="GO" id="GO:0006783">
    <property type="term" value="P:heme biosynthetic process"/>
    <property type="evidence" value="ECO:0007669"/>
    <property type="project" value="TreeGrafter"/>
</dbReference>
<dbReference type="InterPro" id="IPR023885">
    <property type="entry name" value="4Fe4S-binding_SPASM_dom"/>
</dbReference>
<sequence length="392" mass="44176">MIGCTKLLCGTATVSDVIKYSGADAMPPELLQFSDINRPLVVWNMTNRCNLRCKHCYIEAEDRGYQNELSTEEAKNFIYDLGQMKAPVLLFSGGEPLIRKDLFELGALAIEQGLRPVISSNGTLIDDEVAKKIKDTGFQYVGISLDGGRKTHDEFRNLDGAFDLALRGVKACMNNGVKTGLRFTVNKYNQDDLPEVIDILEREKIPRFCMYHLVYAGRGAEMAEMDTTTQEKRDILDYVGRKTLELHKKGVEVEILTTDNHADGIYLLNHIRQHDPQRADEVISLLKMHGGCSAGTKFANVDPRGNVHPCQFWQDYTVGNVREKPFSEIWMSDDELMVKLREKEKHVTGKCGDCNYKSLCSGCRIRARAVYGDIWAEDPACYLNQAELSTDI</sequence>
<protein>
    <submittedName>
        <fullName evidence="9">Radical sam domain heme biosynthesis protein</fullName>
    </submittedName>
</protein>
<evidence type="ECO:0000256" key="7">
    <source>
        <dbReference type="ARBA" id="ARBA00023239"/>
    </source>
</evidence>
<proteinExistence type="predicted"/>
<dbReference type="InterPro" id="IPR017200">
    <property type="entry name" value="PqqE-like"/>
</dbReference>
<dbReference type="Gene3D" id="3.20.20.70">
    <property type="entry name" value="Aldolase class I"/>
    <property type="match status" value="1"/>
</dbReference>
<dbReference type="GO" id="GO:0003824">
    <property type="term" value="F:catalytic activity"/>
    <property type="evidence" value="ECO:0007669"/>
    <property type="project" value="InterPro"/>
</dbReference>
<comment type="caution">
    <text evidence="9">The sequence shown here is derived from an EMBL/GenBank/DDBJ whole genome shotgun (WGS) entry which is preliminary data.</text>
</comment>
<evidence type="ECO:0000313" key="9">
    <source>
        <dbReference type="EMBL" id="KUG04696.1"/>
    </source>
</evidence>
<feature type="domain" description="Radical SAM core" evidence="8">
    <location>
        <begin position="35"/>
        <end position="245"/>
    </location>
</feature>
<dbReference type="Pfam" id="PF04055">
    <property type="entry name" value="Radical_SAM"/>
    <property type="match status" value="1"/>
</dbReference>
<gene>
    <name evidence="9" type="ORF">ASZ90_017835</name>
</gene>
<dbReference type="SFLD" id="SFLDG01067">
    <property type="entry name" value="SPASM/twitch_domain_containing"/>
    <property type="match status" value="1"/>
</dbReference>
<dbReference type="InterPro" id="IPR007197">
    <property type="entry name" value="rSAM"/>
</dbReference>
<evidence type="ECO:0000259" key="8">
    <source>
        <dbReference type="PROSITE" id="PS51918"/>
    </source>
</evidence>
<dbReference type="InterPro" id="IPR058240">
    <property type="entry name" value="rSAM_sf"/>
</dbReference>
<name>A0A0W8E7T8_9ZZZZ</name>
<dbReference type="SUPFAM" id="SSF102114">
    <property type="entry name" value="Radical SAM enzymes"/>
    <property type="match status" value="1"/>
</dbReference>
<dbReference type="CDD" id="cd21123">
    <property type="entry name" value="SPASM_MftC-like"/>
    <property type="match status" value="1"/>
</dbReference>
<evidence type="ECO:0000256" key="5">
    <source>
        <dbReference type="ARBA" id="ARBA00023004"/>
    </source>
</evidence>
<evidence type="ECO:0000256" key="1">
    <source>
        <dbReference type="ARBA" id="ARBA00001966"/>
    </source>
</evidence>
<dbReference type="EMBL" id="LNQE01001842">
    <property type="protein sequence ID" value="KUG04696.1"/>
    <property type="molecule type" value="Genomic_DNA"/>
</dbReference>
<dbReference type="NCBIfam" id="TIGR04085">
    <property type="entry name" value="rSAM_more_4Fe4S"/>
    <property type="match status" value="1"/>
</dbReference>
<dbReference type="Pfam" id="PF13186">
    <property type="entry name" value="SPASM"/>
    <property type="match status" value="1"/>
</dbReference>
<keyword evidence="2" id="KW-0004">4Fe-4S</keyword>
<dbReference type="PIRSF" id="PIRSF037420">
    <property type="entry name" value="PQQ_syn_pqqE"/>
    <property type="match status" value="1"/>
</dbReference>
<dbReference type="InterPro" id="IPR050377">
    <property type="entry name" value="Radical_SAM_PqqE_MftC-like"/>
</dbReference>
<dbReference type="PROSITE" id="PS51918">
    <property type="entry name" value="RADICAL_SAM"/>
    <property type="match status" value="1"/>
</dbReference>
<evidence type="ECO:0000256" key="3">
    <source>
        <dbReference type="ARBA" id="ARBA00022691"/>
    </source>
</evidence>
<dbReference type="SFLD" id="SFLDG01386">
    <property type="entry name" value="main_SPASM_domain-containing"/>
    <property type="match status" value="1"/>
</dbReference>
<evidence type="ECO:0000256" key="6">
    <source>
        <dbReference type="ARBA" id="ARBA00023014"/>
    </source>
</evidence>
<dbReference type="GO" id="GO:0046872">
    <property type="term" value="F:metal ion binding"/>
    <property type="evidence" value="ECO:0007669"/>
    <property type="project" value="UniProtKB-KW"/>
</dbReference>